<dbReference type="EMBL" id="JAUHHV010000006">
    <property type="protein sequence ID" value="KAK1422336.1"/>
    <property type="molecule type" value="Genomic_DNA"/>
</dbReference>
<keyword evidence="1" id="KW-0863">Zinc-finger</keyword>
<dbReference type="Proteomes" id="UP001229421">
    <property type="component" value="Unassembled WGS sequence"/>
</dbReference>
<evidence type="ECO:0000313" key="4">
    <source>
        <dbReference type="Proteomes" id="UP001229421"/>
    </source>
</evidence>
<evidence type="ECO:0000313" key="3">
    <source>
        <dbReference type="EMBL" id="KAK1422336.1"/>
    </source>
</evidence>
<feature type="domain" description="C2H2-type" evidence="2">
    <location>
        <begin position="52"/>
        <end position="79"/>
    </location>
</feature>
<dbReference type="SUPFAM" id="SSF57667">
    <property type="entry name" value="beta-beta-alpha zinc fingers"/>
    <property type="match status" value="1"/>
</dbReference>
<gene>
    <name evidence="3" type="ORF">QVD17_25377</name>
</gene>
<dbReference type="GO" id="GO:0009736">
    <property type="term" value="P:cytokinin-activated signaling pathway"/>
    <property type="evidence" value="ECO:0007669"/>
    <property type="project" value="TreeGrafter"/>
</dbReference>
<evidence type="ECO:0000259" key="2">
    <source>
        <dbReference type="PROSITE" id="PS50157"/>
    </source>
</evidence>
<dbReference type="InterPro" id="IPR036236">
    <property type="entry name" value="Znf_C2H2_sf"/>
</dbReference>
<dbReference type="PROSITE" id="PS50157">
    <property type="entry name" value="ZINC_FINGER_C2H2_2"/>
    <property type="match status" value="1"/>
</dbReference>
<dbReference type="PANTHER" id="PTHR46353">
    <property type="entry name" value="ZINC FINGER PROTEIN 5"/>
    <property type="match status" value="1"/>
</dbReference>
<comment type="caution">
    <text evidence="3">The sequence shown here is derived from an EMBL/GenBank/DDBJ whole genome shotgun (WGS) entry which is preliminary data.</text>
</comment>
<keyword evidence="4" id="KW-1185">Reference proteome</keyword>
<keyword evidence="1" id="KW-0479">Metal-binding</keyword>
<protein>
    <recommendedName>
        <fullName evidence="2">C2H2-type domain-containing protein</fullName>
    </recommendedName>
</protein>
<keyword evidence="1" id="KW-0862">Zinc</keyword>
<dbReference type="GO" id="GO:0000976">
    <property type="term" value="F:transcription cis-regulatory region binding"/>
    <property type="evidence" value="ECO:0007669"/>
    <property type="project" value="TreeGrafter"/>
</dbReference>
<accession>A0AAD8KJM6</accession>
<dbReference type="GO" id="GO:0009740">
    <property type="term" value="P:gibberellic acid mediated signaling pathway"/>
    <property type="evidence" value="ECO:0007669"/>
    <property type="project" value="TreeGrafter"/>
</dbReference>
<dbReference type="GO" id="GO:0005634">
    <property type="term" value="C:nucleus"/>
    <property type="evidence" value="ECO:0007669"/>
    <property type="project" value="TreeGrafter"/>
</dbReference>
<dbReference type="InterPro" id="IPR013087">
    <property type="entry name" value="Znf_C2H2_type"/>
</dbReference>
<dbReference type="PANTHER" id="PTHR46353:SF5">
    <property type="entry name" value="ZINC FINGER PROTEIN 5"/>
    <property type="match status" value="1"/>
</dbReference>
<dbReference type="GO" id="GO:0008270">
    <property type="term" value="F:zinc ion binding"/>
    <property type="evidence" value="ECO:0007669"/>
    <property type="project" value="UniProtKB-KW"/>
</dbReference>
<name>A0AAD8KJM6_TARER</name>
<dbReference type="Gene3D" id="3.30.160.60">
    <property type="entry name" value="Classic Zinc Finger"/>
    <property type="match status" value="1"/>
</dbReference>
<reference evidence="3" key="1">
    <citation type="journal article" date="2023" name="bioRxiv">
        <title>Improved chromosome-level genome assembly for marigold (Tagetes erecta).</title>
        <authorList>
            <person name="Jiang F."/>
            <person name="Yuan L."/>
            <person name="Wang S."/>
            <person name="Wang H."/>
            <person name="Xu D."/>
            <person name="Wang A."/>
            <person name="Fan W."/>
        </authorList>
    </citation>
    <scope>NUCLEOTIDE SEQUENCE</scope>
    <source>
        <strain evidence="3">WSJ</strain>
        <tissue evidence="3">Leaf</tissue>
    </source>
</reference>
<dbReference type="GO" id="GO:0003700">
    <property type="term" value="F:DNA-binding transcription factor activity"/>
    <property type="evidence" value="ECO:0007669"/>
    <property type="project" value="TreeGrafter"/>
</dbReference>
<proteinExistence type="predicted"/>
<evidence type="ECO:0000256" key="1">
    <source>
        <dbReference type="PROSITE-ProRule" id="PRU00042"/>
    </source>
</evidence>
<dbReference type="AlphaFoldDB" id="A0AAD8KJM6"/>
<sequence>MVAVSSNLESLEIGSDKKLKLFGFMIDPANGSKDGESDDKKTVFSASKLKKYKCLFCCKKFFNSQALGGHQNAHKKERLKKKKMEIQAKKAKFNLYFESTLDHTHDPTLSFKSFSSYFSFYYSENYQNVNFCDTRITNSLCVDSCSMFQQDYVTFRIGKNGTC</sequence>
<dbReference type="PROSITE" id="PS00028">
    <property type="entry name" value="ZINC_FINGER_C2H2_1"/>
    <property type="match status" value="1"/>
</dbReference>
<dbReference type="GO" id="GO:0010090">
    <property type="term" value="P:trichome morphogenesis"/>
    <property type="evidence" value="ECO:0007669"/>
    <property type="project" value="InterPro"/>
</dbReference>
<organism evidence="3 4">
    <name type="scientific">Tagetes erecta</name>
    <name type="common">African marigold</name>
    <dbReference type="NCBI Taxonomy" id="13708"/>
    <lineage>
        <taxon>Eukaryota</taxon>
        <taxon>Viridiplantae</taxon>
        <taxon>Streptophyta</taxon>
        <taxon>Embryophyta</taxon>
        <taxon>Tracheophyta</taxon>
        <taxon>Spermatophyta</taxon>
        <taxon>Magnoliopsida</taxon>
        <taxon>eudicotyledons</taxon>
        <taxon>Gunneridae</taxon>
        <taxon>Pentapetalae</taxon>
        <taxon>asterids</taxon>
        <taxon>campanulids</taxon>
        <taxon>Asterales</taxon>
        <taxon>Asteraceae</taxon>
        <taxon>Asteroideae</taxon>
        <taxon>Heliantheae alliance</taxon>
        <taxon>Tageteae</taxon>
        <taxon>Tagetes</taxon>
    </lineage>
</organism>
<dbReference type="InterPro" id="IPR044299">
    <property type="entry name" value="GIS3/ZFP5/ZFP6"/>
</dbReference>